<sequence>MKVNILKRVFLHKENGQDIRLTDPNEAFTITDVQHFYAGTYPVLTNAKIIGPDIKDDEMQYRFESTMGTKG</sequence>
<dbReference type="Pfam" id="PF14454">
    <property type="entry name" value="Prok_Ub"/>
    <property type="match status" value="1"/>
</dbReference>
<dbReference type="OrthoDB" id="6912309at2"/>
<protein>
    <submittedName>
        <fullName evidence="1">PRTRC system protein C</fullName>
    </submittedName>
</protein>
<gene>
    <name evidence="1" type="ORF">HYN43_003300</name>
</gene>
<reference evidence="1 2" key="1">
    <citation type="submission" date="2018-10" db="EMBL/GenBank/DDBJ databases">
        <title>Genome sequencing of Mucilaginibacter sp. HYN0043.</title>
        <authorList>
            <person name="Kim M."/>
            <person name="Yi H."/>
        </authorList>
    </citation>
    <scope>NUCLEOTIDE SEQUENCE [LARGE SCALE GENOMIC DNA]</scope>
    <source>
        <strain evidence="1 2">HYN0043</strain>
    </source>
</reference>
<dbReference type="Proteomes" id="UP000270046">
    <property type="component" value="Chromosome"/>
</dbReference>
<dbReference type="KEGG" id="muh:HYN43_003300"/>
<keyword evidence="2" id="KW-1185">Reference proteome</keyword>
<name>A0A494VSP8_9SPHI</name>
<dbReference type="RefSeq" id="WP_119408102.1">
    <property type="nucleotide sequence ID" value="NZ_CP032869.1"/>
</dbReference>
<proteinExistence type="predicted"/>
<dbReference type="EMBL" id="CP032869">
    <property type="protein sequence ID" value="AYL94383.1"/>
    <property type="molecule type" value="Genomic_DNA"/>
</dbReference>
<dbReference type="AlphaFoldDB" id="A0A494VSP8"/>
<dbReference type="NCBIfam" id="TIGR03738">
    <property type="entry name" value="PRTRC_C"/>
    <property type="match status" value="1"/>
</dbReference>
<accession>A0A494VSP8</accession>
<organism evidence="1 2">
    <name type="scientific">Mucilaginibacter celer</name>
    <dbReference type="NCBI Taxonomy" id="2305508"/>
    <lineage>
        <taxon>Bacteria</taxon>
        <taxon>Pseudomonadati</taxon>
        <taxon>Bacteroidota</taxon>
        <taxon>Sphingobacteriia</taxon>
        <taxon>Sphingobacteriales</taxon>
        <taxon>Sphingobacteriaceae</taxon>
        <taxon>Mucilaginibacter</taxon>
    </lineage>
</organism>
<evidence type="ECO:0000313" key="1">
    <source>
        <dbReference type="EMBL" id="AYL94383.1"/>
    </source>
</evidence>
<dbReference type="InterPro" id="IPR022289">
    <property type="entry name" value="PRTRC_protein-C"/>
</dbReference>
<dbReference type="InterPro" id="IPR032866">
    <property type="entry name" value="Prok_Ub"/>
</dbReference>
<evidence type="ECO:0000313" key="2">
    <source>
        <dbReference type="Proteomes" id="UP000270046"/>
    </source>
</evidence>